<evidence type="ECO:0000256" key="5">
    <source>
        <dbReference type="ARBA" id="ARBA00022989"/>
    </source>
</evidence>
<evidence type="ECO:0000256" key="9">
    <source>
        <dbReference type="SAM" id="Phobius"/>
    </source>
</evidence>
<feature type="transmembrane region" description="Helical" evidence="9">
    <location>
        <begin position="186"/>
        <end position="208"/>
    </location>
</feature>
<feature type="transmembrane region" description="Helical" evidence="9">
    <location>
        <begin position="459"/>
        <end position="476"/>
    </location>
</feature>
<feature type="domain" description="Major facilitator superfamily (MFS) profile" evidence="10">
    <location>
        <begin position="50"/>
        <end position="503"/>
    </location>
</feature>
<dbReference type="NCBIfam" id="TIGR00879">
    <property type="entry name" value="SP"/>
    <property type="match status" value="1"/>
</dbReference>
<feature type="compositionally biased region" description="Polar residues" evidence="8">
    <location>
        <begin position="1"/>
        <end position="10"/>
    </location>
</feature>
<feature type="transmembrane region" description="Helical" evidence="9">
    <location>
        <begin position="370"/>
        <end position="395"/>
    </location>
</feature>
<dbReference type="HOGENOM" id="CLU_001265_30_1_1"/>
<feature type="transmembrane region" description="Helical" evidence="9">
    <location>
        <begin position="308"/>
        <end position="330"/>
    </location>
</feature>
<feature type="transmembrane region" description="Helical" evidence="9">
    <location>
        <begin position="482"/>
        <end position="500"/>
    </location>
</feature>
<name>F0XAV5_GROCL</name>
<dbReference type="RefSeq" id="XP_014174667.1">
    <property type="nucleotide sequence ID" value="XM_014319192.1"/>
</dbReference>
<dbReference type="InParanoid" id="F0XAV5"/>
<dbReference type="InterPro" id="IPR005829">
    <property type="entry name" value="Sugar_transporter_CS"/>
</dbReference>
<dbReference type="GeneID" id="25974742"/>
<dbReference type="eggNOG" id="KOG0254">
    <property type="taxonomic scope" value="Eukaryota"/>
</dbReference>
<evidence type="ECO:0000313" key="12">
    <source>
        <dbReference type="Proteomes" id="UP000007796"/>
    </source>
</evidence>
<feature type="transmembrane region" description="Helical" evidence="9">
    <location>
        <begin position="220"/>
        <end position="239"/>
    </location>
</feature>
<keyword evidence="12" id="KW-1185">Reference proteome</keyword>
<dbReference type="AlphaFoldDB" id="F0XAV5"/>
<dbReference type="OrthoDB" id="5141738at2759"/>
<feature type="transmembrane region" description="Helical" evidence="9">
    <location>
        <begin position="101"/>
        <end position="120"/>
    </location>
</feature>
<keyword evidence="6 9" id="KW-0472">Membrane</keyword>
<dbReference type="SUPFAM" id="SSF103473">
    <property type="entry name" value="MFS general substrate transporter"/>
    <property type="match status" value="1"/>
</dbReference>
<dbReference type="InterPro" id="IPR050360">
    <property type="entry name" value="MFS_Sugar_Transporters"/>
</dbReference>
<dbReference type="Pfam" id="PF00083">
    <property type="entry name" value="Sugar_tr"/>
    <property type="match status" value="1"/>
</dbReference>
<feature type="transmembrane region" description="Helical" evidence="9">
    <location>
        <begin position="127"/>
        <end position="146"/>
    </location>
</feature>
<reference evidence="11 12" key="1">
    <citation type="journal article" date="2011" name="Proc. Natl. Acad. Sci. U.S.A.">
        <title>Genome and transcriptome analyses of the mountain pine beetle-fungal symbiont Grosmannia clavigera, a lodgepole pine pathogen.</title>
        <authorList>
            <person name="DiGuistini S."/>
            <person name="Wang Y."/>
            <person name="Liao N.Y."/>
            <person name="Taylor G."/>
            <person name="Tanguay P."/>
            <person name="Feau N."/>
            <person name="Henrissat B."/>
            <person name="Chan S.K."/>
            <person name="Hesse-Orce U."/>
            <person name="Alamouti S.M."/>
            <person name="Tsui C.K.M."/>
            <person name="Docking R.T."/>
            <person name="Levasseur A."/>
            <person name="Haridas S."/>
            <person name="Robertson G."/>
            <person name="Birol I."/>
            <person name="Holt R.A."/>
            <person name="Marra M.A."/>
            <person name="Hamelin R.C."/>
            <person name="Hirst M."/>
            <person name="Jones S.J.M."/>
            <person name="Bohlmann J."/>
            <person name="Breuil C."/>
        </authorList>
    </citation>
    <scope>NUCLEOTIDE SEQUENCE [LARGE SCALE GENOMIC DNA]</scope>
    <source>
        <strain evidence="12">kw1407 / UAMH 11150</strain>
    </source>
</reference>
<feature type="region of interest" description="Disordered" evidence="8">
    <location>
        <begin position="1"/>
        <end position="33"/>
    </location>
</feature>
<evidence type="ECO:0000256" key="4">
    <source>
        <dbReference type="ARBA" id="ARBA00022692"/>
    </source>
</evidence>
<dbReference type="InterPro" id="IPR005828">
    <property type="entry name" value="MFS_sugar_transport-like"/>
</dbReference>
<dbReference type="GO" id="GO:0016020">
    <property type="term" value="C:membrane"/>
    <property type="evidence" value="ECO:0007669"/>
    <property type="project" value="UniProtKB-SubCell"/>
</dbReference>
<protein>
    <submittedName>
        <fullName evidence="11">Major facilitator superfamily transporter monosaccharide</fullName>
    </submittedName>
</protein>
<evidence type="ECO:0000256" key="6">
    <source>
        <dbReference type="ARBA" id="ARBA00023136"/>
    </source>
</evidence>
<dbReference type="InterPro" id="IPR003663">
    <property type="entry name" value="Sugar/inositol_transpt"/>
</dbReference>
<feature type="transmembrane region" description="Helical" evidence="9">
    <location>
        <begin position="342"/>
        <end position="363"/>
    </location>
</feature>
<keyword evidence="4 9" id="KW-0812">Transmembrane</keyword>
<evidence type="ECO:0000256" key="7">
    <source>
        <dbReference type="RuleBase" id="RU003346"/>
    </source>
</evidence>
<dbReference type="Proteomes" id="UP000007796">
    <property type="component" value="Unassembled WGS sequence"/>
</dbReference>
<keyword evidence="5 9" id="KW-1133">Transmembrane helix</keyword>
<feature type="transmembrane region" description="Helical" evidence="9">
    <location>
        <begin position="158"/>
        <end position="174"/>
    </location>
</feature>
<evidence type="ECO:0000259" key="10">
    <source>
        <dbReference type="PROSITE" id="PS50850"/>
    </source>
</evidence>
<accession>F0XAV5</accession>
<evidence type="ECO:0000256" key="8">
    <source>
        <dbReference type="SAM" id="MobiDB-lite"/>
    </source>
</evidence>
<evidence type="ECO:0000256" key="1">
    <source>
        <dbReference type="ARBA" id="ARBA00004141"/>
    </source>
</evidence>
<evidence type="ECO:0000313" key="11">
    <source>
        <dbReference type="EMBL" id="EFX05185.1"/>
    </source>
</evidence>
<dbReference type="PROSITE" id="PS00216">
    <property type="entry name" value="SUGAR_TRANSPORT_1"/>
    <property type="match status" value="1"/>
</dbReference>
<sequence length="543" mass="59271">MATQTVTSRAGITPALPENSSGTTTPRVEKMQPGLVDGPVHAVNVRTIVMGIIVSTTGFMFGYEGGSIGGYVEMMNFREHFGDTINSSGEITLGKVRTGCMVAFLCIGCLLGSLISAPFADRFGRKYCIAAWSTLHIVGNIVQISASKHWYQVPIGRLVAGLAVGACSVLAPMYQSETAPRQVRSVLVSAYQLFITLGIFTAYCINYGTETRNDTGSWRITMGCGFISPVVIGVGMLFMRESPRWDFSHGHPEAAALTLSLVSKVPIEHVEIQHELAEMREKLAEEANQGETKWHEIFTGPAMARRTIVGVLIQALQQLTGANFFFYYGTQIFSSVGISNSYVTSMILGGVNFGSTIVGLWVSQRFGRRLCLIVGGVWMGICFLVFASLGSFSLYPDSNFSDPNAVTSRGTGGAMIAFACLFIFGFATTWGCLCWAIAGEMYPSRHRARCMALCMASNWLWNFLISFFTPFITAAINYRYGYVFAGCCFAGALLVFFFIIESHNRSLEEVDTMYVRGVVPWKSASWTPDDEGPENGENGEKAS</sequence>
<organism evidence="12">
    <name type="scientific">Grosmannia clavigera (strain kw1407 / UAMH 11150)</name>
    <name type="common">Blue stain fungus</name>
    <name type="synonym">Graphiocladiella clavigera</name>
    <dbReference type="NCBI Taxonomy" id="655863"/>
    <lineage>
        <taxon>Eukaryota</taxon>
        <taxon>Fungi</taxon>
        <taxon>Dikarya</taxon>
        <taxon>Ascomycota</taxon>
        <taxon>Pezizomycotina</taxon>
        <taxon>Sordariomycetes</taxon>
        <taxon>Sordariomycetidae</taxon>
        <taxon>Ophiostomatales</taxon>
        <taxon>Ophiostomataceae</taxon>
        <taxon>Leptographium</taxon>
    </lineage>
</organism>
<comment type="similarity">
    <text evidence="2 7">Belongs to the major facilitator superfamily. Sugar transporter (TC 2.A.1.1) family.</text>
</comment>
<evidence type="ECO:0000256" key="2">
    <source>
        <dbReference type="ARBA" id="ARBA00010992"/>
    </source>
</evidence>
<dbReference type="FunFam" id="1.20.1250.20:FF:000044">
    <property type="entry name" value="Hexose transporter Hxt3p"/>
    <property type="match status" value="1"/>
</dbReference>
<dbReference type="STRING" id="655863.F0XAV5"/>
<gene>
    <name evidence="11" type="ORF">CMQ_1821</name>
</gene>
<comment type="subcellular location">
    <subcellularLocation>
        <location evidence="1">Membrane</location>
        <topology evidence="1">Multi-pass membrane protein</topology>
    </subcellularLocation>
</comment>
<dbReference type="Gene3D" id="1.20.1250.20">
    <property type="entry name" value="MFS general substrate transporter like domains"/>
    <property type="match status" value="1"/>
</dbReference>
<dbReference type="InterPro" id="IPR020846">
    <property type="entry name" value="MFS_dom"/>
</dbReference>
<dbReference type="PANTHER" id="PTHR48022:SF39">
    <property type="entry name" value="MONOSACCHARIDE TRANSPORTER, PUTATIVE-RELATED"/>
    <property type="match status" value="1"/>
</dbReference>
<dbReference type="PROSITE" id="PS50850">
    <property type="entry name" value="MFS"/>
    <property type="match status" value="1"/>
</dbReference>
<evidence type="ECO:0000256" key="3">
    <source>
        <dbReference type="ARBA" id="ARBA00022448"/>
    </source>
</evidence>
<dbReference type="PROSITE" id="PS00217">
    <property type="entry name" value="SUGAR_TRANSPORT_2"/>
    <property type="match status" value="1"/>
</dbReference>
<proteinExistence type="inferred from homology"/>
<dbReference type="GO" id="GO:0005351">
    <property type="term" value="F:carbohydrate:proton symporter activity"/>
    <property type="evidence" value="ECO:0007669"/>
    <property type="project" value="TreeGrafter"/>
</dbReference>
<dbReference type="CDD" id="cd17356">
    <property type="entry name" value="MFS_HXT"/>
    <property type="match status" value="1"/>
</dbReference>
<feature type="transmembrane region" description="Helical" evidence="9">
    <location>
        <begin position="415"/>
        <end position="438"/>
    </location>
</feature>
<keyword evidence="3 7" id="KW-0813">Transport</keyword>
<dbReference type="PRINTS" id="PR00171">
    <property type="entry name" value="SUGRTRNSPORT"/>
</dbReference>
<dbReference type="InterPro" id="IPR036259">
    <property type="entry name" value="MFS_trans_sf"/>
</dbReference>
<dbReference type="EMBL" id="GL629747">
    <property type="protein sequence ID" value="EFX05185.1"/>
    <property type="molecule type" value="Genomic_DNA"/>
</dbReference>
<dbReference type="PANTHER" id="PTHR48022">
    <property type="entry name" value="PLASTIDIC GLUCOSE TRANSPORTER 4"/>
    <property type="match status" value="1"/>
</dbReference>